<evidence type="ECO:0000313" key="3">
    <source>
        <dbReference type="Proteomes" id="UP001237642"/>
    </source>
</evidence>
<feature type="domain" description="Retrotransposon gag" evidence="1">
    <location>
        <begin position="59"/>
        <end position="113"/>
    </location>
</feature>
<name>A0AAD8M029_9APIA</name>
<keyword evidence="3" id="KW-1185">Reference proteome</keyword>
<organism evidence="2 3">
    <name type="scientific">Heracleum sosnowskyi</name>
    <dbReference type="NCBI Taxonomy" id="360622"/>
    <lineage>
        <taxon>Eukaryota</taxon>
        <taxon>Viridiplantae</taxon>
        <taxon>Streptophyta</taxon>
        <taxon>Embryophyta</taxon>
        <taxon>Tracheophyta</taxon>
        <taxon>Spermatophyta</taxon>
        <taxon>Magnoliopsida</taxon>
        <taxon>eudicotyledons</taxon>
        <taxon>Gunneridae</taxon>
        <taxon>Pentapetalae</taxon>
        <taxon>asterids</taxon>
        <taxon>campanulids</taxon>
        <taxon>Apiales</taxon>
        <taxon>Apiaceae</taxon>
        <taxon>Apioideae</taxon>
        <taxon>apioid superclade</taxon>
        <taxon>Tordylieae</taxon>
        <taxon>Tordyliinae</taxon>
        <taxon>Heracleum</taxon>
    </lineage>
</organism>
<reference evidence="2" key="2">
    <citation type="submission" date="2023-05" db="EMBL/GenBank/DDBJ databases">
        <authorList>
            <person name="Schelkunov M.I."/>
        </authorList>
    </citation>
    <scope>NUCLEOTIDE SEQUENCE</scope>
    <source>
        <strain evidence="2">Hsosn_3</strain>
        <tissue evidence="2">Leaf</tissue>
    </source>
</reference>
<protein>
    <recommendedName>
        <fullName evidence="1">Retrotransposon gag domain-containing protein</fullName>
    </recommendedName>
</protein>
<dbReference type="EMBL" id="JAUIZM010000011">
    <property type="protein sequence ID" value="KAK1356850.1"/>
    <property type="molecule type" value="Genomic_DNA"/>
</dbReference>
<gene>
    <name evidence="2" type="ORF">POM88_050106</name>
</gene>
<evidence type="ECO:0000259" key="1">
    <source>
        <dbReference type="Pfam" id="PF03732"/>
    </source>
</evidence>
<reference evidence="2" key="1">
    <citation type="submission" date="2023-02" db="EMBL/GenBank/DDBJ databases">
        <title>Genome of toxic invasive species Heracleum sosnowskyi carries increased number of genes despite the absence of recent whole-genome duplications.</title>
        <authorList>
            <person name="Schelkunov M."/>
            <person name="Shtratnikova V."/>
            <person name="Makarenko M."/>
            <person name="Klepikova A."/>
            <person name="Omelchenko D."/>
            <person name="Novikova G."/>
            <person name="Obukhova E."/>
            <person name="Bogdanov V."/>
            <person name="Penin A."/>
            <person name="Logacheva M."/>
        </authorList>
    </citation>
    <scope>NUCLEOTIDE SEQUENCE</scope>
    <source>
        <strain evidence="2">Hsosn_3</strain>
        <tissue evidence="2">Leaf</tissue>
    </source>
</reference>
<dbReference type="InterPro" id="IPR005162">
    <property type="entry name" value="Retrotrans_gag_dom"/>
</dbReference>
<evidence type="ECO:0000313" key="2">
    <source>
        <dbReference type="EMBL" id="KAK1356850.1"/>
    </source>
</evidence>
<dbReference type="Proteomes" id="UP001237642">
    <property type="component" value="Unassembled WGS sequence"/>
</dbReference>
<sequence>MAVNQGTSMRGNEEVWFVKLKPTLFRGQHDADTADDRWTMQMDKIFKTLRCNDTDKVTLAVFKLEEEAEYWSRMVKRKWDRRTTRKTWDDFLEEFNTKFIPEWVKDKRKAEFMDPLQE</sequence>
<proteinExistence type="predicted"/>
<comment type="caution">
    <text evidence="2">The sequence shown here is derived from an EMBL/GenBank/DDBJ whole genome shotgun (WGS) entry which is preliminary data.</text>
</comment>
<dbReference type="Pfam" id="PF03732">
    <property type="entry name" value="Retrotrans_gag"/>
    <property type="match status" value="1"/>
</dbReference>
<dbReference type="AlphaFoldDB" id="A0AAD8M029"/>
<accession>A0AAD8M029</accession>